<evidence type="ECO:0000256" key="2">
    <source>
        <dbReference type="ARBA" id="ARBA00022475"/>
    </source>
</evidence>
<dbReference type="InterPro" id="IPR029044">
    <property type="entry name" value="Nucleotide-diphossugar_trans"/>
</dbReference>
<keyword evidence="8" id="KW-1185">Reference proteome</keyword>
<comment type="subcellular location">
    <subcellularLocation>
        <location evidence="1">Cell membrane</location>
    </subcellularLocation>
</comment>
<dbReference type="CDD" id="cd02522">
    <property type="entry name" value="GT_2_like_a"/>
    <property type="match status" value="1"/>
</dbReference>
<keyword evidence="3" id="KW-0328">Glycosyltransferase</keyword>
<dbReference type="NCBIfam" id="TIGR04283">
    <property type="entry name" value="glyco_like_mftF"/>
    <property type="match status" value="1"/>
</dbReference>
<comment type="caution">
    <text evidence="7">The sequence shown here is derived from an EMBL/GenBank/DDBJ whole genome shotgun (WGS) entry which is preliminary data.</text>
</comment>
<dbReference type="SUPFAM" id="SSF53448">
    <property type="entry name" value="Nucleotide-diphospho-sugar transferases"/>
    <property type="match status" value="1"/>
</dbReference>
<dbReference type="Proteomes" id="UP001239462">
    <property type="component" value="Unassembled WGS sequence"/>
</dbReference>
<dbReference type="InterPro" id="IPR026461">
    <property type="entry name" value="Trfase_2_rSAM/seldom_assoc"/>
</dbReference>
<reference evidence="7 8" key="1">
    <citation type="submission" date="2023-06" db="EMBL/GenBank/DDBJ databases">
        <title>Roseiconus lacunae JC819 isolated from Gulf of Mannar region, Tamil Nadu.</title>
        <authorList>
            <person name="Pk S."/>
            <person name="Ch S."/>
            <person name="Ch V.R."/>
        </authorList>
    </citation>
    <scope>NUCLEOTIDE SEQUENCE [LARGE SCALE GENOMIC DNA]</scope>
    <source>
        <strain evidence="7 8">JC819</strain>
    </source>
</reference>
<dbReference type="Pfam" id="PF00535">
    <property type="entry name" value="Glycos_transf_2"/>
    <property type="match status" value="1"/>
</dbReference>
<evidence type="ECO:0000313" key="7">
    <source>
        <dbReference type="EMBL" id="MDM4014443.1"/>
    </source>
</evidence>
<evidence type="ECO:0000256" key="4">
    <source>
        <dbReference type="ARBA" id="ARBA00022679"/>
    </source>
</evidence>
<feature type="domain" description="Glycosyltransferase 2-like" evidence="6">
    <location>
        <begin position="7"/>
        <end position="121"/>
    </location>
</feature>
<evidence type="ECO:0000259" key="6">
    <source>
        <dbReference type="Pfam" id="PF00535"/>
    </source>
</evidence>
<accession>A0ABT7PD64</accession>
<dbReference type="RefSeq" id="WP_289162202.1">
    <property type="nucleotide sequence ID" value="NZ_JASZZN010000002.1"/>
</dbReference>
<proteinExistence type="predicted"/>
<gene>
    <name evidence="7" type="ORF">QTN89_03295</name>
</gene>
<dbReference type="InterPro" id="IPR001173">
    <property type="entry name" value="Glyco_trans_2-like"/>
</dbReference>
<evidence type="ECO:0000313" key="8">
    <source>
        <dbReference type="Proteomes" id="UP001239462"/>
    </source>
</evidence>
<name>A0ABT7PD64_9BACT</name>
<keyword evidence="5" id="KW-0472">Membrane</keyword>
<sequence>MAPQDFSVVIATLNEAENVSRSIESAFRCNAGEVIVVDGGSGDSTVAIAKRSGAKVITSERGRGMQLRRGAERARGRMLLFLHADNWLDRECLTTACRLYDIQPDRDGFWGGFRQRIEADGMAYRMLEVGNAMRIRLRGIPFGDQAIFVQRSLYDIVGGVQPLPLMEDVVLAQGLRRHHWPTLVDATVHVDPRRWQRRGVIRQTVRNWGIQTAHCLGISEGRLSQWYR</sequence>
<evidence type="ECO:0000256" key="1">
    <source>
        <dbReference type="ARBA" id="ARBA00004236"/>
    </source>
</evidence>
<dbReference type="PANTHER" id="PTHR43646:SF2">
    <property type="entry name" value="GLYCOSYLTRANSFERASE 2-LIKE DOMAIN-CONTAINING PROTEIN"/>
    <property type="match status" value="1"/>
</dbReference>
<evidence type="ECO:0000256" key="5">
    <source>
        <dbReference type="ARBA" id="ARBA00023136"/>
    </source>
</evidence>
<dbReference type="Gene3D" id="3.90.550.10">
    <property type="entry name" value="Spore Coat Polysaccharide Biosynthesis Protein SpsA, Chain A"/>
    <property type="match status" value="1"/>
</dbReference>
<keyword evidence="4" id="KW-0808">Transferase</keyword>
<dbReference type="PANTHER" id="PTHR43646">
    <property type="entry name" value="GLYCOSYLTRANSFERASE"/>
    <property type="match status" value="1"/>
</dbReference>
<evidence type="ECO:0000256" key="3">
    <source>
        <dbReference type="ARBA" id="ARBA00022676"/>
    </source>
</evidence>
<keyword evidence="2" id="KW-1003">Cell membrane</keyword>
<organism evidence="7 8">
    <name type="scientific">Roseiconus lacunae</name>
    <dbReference type="NCBI Taxonomy" id="2605694"/>
    <lineage>
        <taxon>Bacteria</taxon>
        <taxon>Pseudomonadati</taxon>
        <taxon>Planctomycetota</taxon>
        <taxon>Planctomycetia</taxon>
        <taxon>Pirellulales</taxon>
        <taxon>Pirellulaceae</taxon>
        <taxon>Roseiconus</taxon>
    </lineage>
</organism>
<protein>
    <submittedName>
        <fullName evidence="7">TIGR04283 family arsenosugar biosynthesis glycosyltransferase</fullName>
    </submittedName>
</protein>
<dbReference type="EMBL" id="JASZZN010000002">
    <property type="protein sequence ID" value="MDM4014443.1"/>
    <property type="molecule type" value="Genomic_DNA"/>
</dbReference>